<evidence type="ECO:0000256" key="1">
    <source>
        <dbReference type="SAM" id="MobiDB-lite"/>
    </source>
</evidence>
<dbReference type="EMBL" id="VCDI01000011">
    <property type="protein sequence ID" value="TLU70768.1"/>
    <property type="molecule type" value="Genomic_DNA"/>
</dbReference>
<sequence length="176" mass="18054">MADQSRTEPVKSGLVAAQAVGDAAKQVGERAGQAGSSAVQQAKDLASDAQTRGTALASAVGEQVSAAAETQKQSLADQLEDIAQAVHRSGAELEGHQDWAARLVERGAAELSTIASTLRHNDVPALMENVQDLARRQPALFTGASFAAGFALARVGRVAVAGASKADLPEAFRGQP</sequence>
<feature type="compositionally biased region" description="Low complexity" evidence="1">
    <location>
        <begin position="31"/>
        <end position="42"/>
    </location>
</feature>
<dbReference type="Proteomes" id="UP000305654">
    <property type="component" value="Unassembled WGS sequence"/>
</dbReference>
<gene>
    <name evidence="2" type="ORF">FE263_20615</name>
</gene>
<keyword evidence="3" id="KW-1185">Reference proteome</keyword>
<protein>
    <submittedName>
        <fullName evidence="2">Uncharacterized protein</fullName>
    </submittedName>
</protein>
<feature type="region of interest" description="Disordered" evidence="1">
    <location>
        <begin position="25"/>
        <end position="53"/>
    </location>
</feature>
<dbReference type="AlphaFoldDB" id="A0A5R9J965"/>
<name>A0A5R9J965_9PROT</name>
<proteinExistence type="predicted"/>
<evidence type="ECO:0000313" key="3">
    <source>
        <dbReference type="Proteomes" id="UP000305654"/>
    </source>
</evidence>
<dbReference type="OrthoDB" id="7889162at2"/>
<organism evidence="2 3">
    <name type="scientific">Lichenicoccus roseus</name>
    <dbReference type="NCBI Taxonomy" id="2683649"/>
    <lineage>
        <taxon>Bacteria</taxon>
        <taxon>Pseudomonadati</taxon>
        <taxon>Pseudomonadota</taxon>
        <taxon>Alphaproteobacteria</taxon>
        <taxon>Acetobacterales</taxon>
        <taxon>Acetobacteraceae</taxon>
        <taxon>Lichenicoccus</taxon>
    </lineage>
</organism>
<accession>A0A5R9J965</accession>
<reference evidence="2 3" key="1">
    <citation type="submission" date="2019-05" db="EMBL/GenBank/DDBJ databases">
        <authorList>
            <person name="Pankratov T."/>
            <person name="Grouzdev D."/>
        </authorList>
    </citation>
    <scope>NUCLEOTIDE SEQUENCE [LARGE SCALE GENOMIC DNA]</scope>
    <source>
        <strain evidence="2 3">KEBCLARHB70R</strain>
    </source>
</reference>
<comment type="caution">
    <text evidence="2">The sequence shown here is derived from an EMBL/GenBank/DDBJ whole genome shotgun (WGS) entry which is preliminary data.</text>
</comment>
<evidence type="ECO:0000313" key="2">
    <source>
        <dbReference type="EMBL" id="TLU70768.1"/>
    </source>
</evidence>
<dbReference type="RefSeq" id="WP_138327928.1">
    <property type="nucleotide sequence ID" value="NZ_VCDI01000011.1"/>
</dbReference>